<dbReference type="SUPFAM" id="SSF53383">
    <property type="entry name" value="PLP-dependent transferases"/>
    <property type="match status" value="1"/>
</dbReference>
<dbReference type="EC" id="2.6.1.82" evidence="5"/>
<evidence type="ECO:0000256" key="3">
    <source>
        <dbReference type="ARBA" id="ARBA00022679"/>
    </source>
</evidence>
<dbReference type="GO" id="GO:0030170">
    <property type="term" value="F:pyridoxal phosphate binding"/>
    <property type="evidence" value="ECO:0007669"/>
    <property type="project" value="InterPro"/>
</dbReference>
<evidence type="ECO:0000256" key="4">
    <source>
        <dbReference type="ARBA" id="ARBA00022898"/>
    </source>
</evidence>
<dbReference type="InterPro" id="IPR005814">
    <property type="entry name" value="Aminotrans_3"/>
</dbReference>
<dbReference type="EMBL" id="VSSQ01023528">
    <property type="protein sequence ID" value="MPM70530.1"/>
    <property type="molecule type" value="Genomic_DNA"/>
</dbReference>
<dbReference type="InterPro" id="IPR050103">
    <property type="entry name" value="Class-III_PLP-dep_AT"/>
</dbReference>
<proteinExistence type="predicted"/>
<keyword evidence="2 5" id="KW-0032">Aminotransferase</keyword>
<dbReference type="PANTHER" id="PTHR11986">
    <property type="entry name" value="AMINOTRANSFERASE CLASS III"/>
    <property type="match status" value="1"/>
</dbReference>
<evidence type="ECO:0000313" key="5">
    <source>
        <dbReference type="EMBL" id="MPM70530.1"/>
    </source>
</evidence>
<dbReference type="Gene3D" id="3.40.640.10">
    <property type="entry name" value="Type I PLP-dependent aspartate aminotransferase-like (Major domain)"/>
    <property type="match status" value="1"/>
</dbReference>
<dbReference type="InterPro" id="IPR049704">
    <property type="entry name" value="Aminotrans_3_PPA_site"/>
</dbReference>
<name>A0A645BYE8_9ZZZZ</name>
<dbReference type="InterPro" id="IPR015421">
    <property type="entry name" value="PyrdxlP-dep_Trfase_major"/>
</dbReference>
<dbReference type="CDD" id="cd00610">
    <property type="entry name" value="OAT_like"/>
    <property type="match status" value="1"/>
</dbReference>
<dbReference type="GO" id="GO:0033094">
    <property type="term" value="F:putrescine--2-oxoglutarate transaminase activity"/>
    <property type="evidence" value="ECO:0007669"/>
    <property type="project" value="UniProtKB-EC"/>
</dbReference>
<dbReference type="PROSITE" id="PS00600">
    <property type="entry name" value="AA_TRANSFER_CLASS_3"/>
    <property type="match status" value="1"/>
</dbReference>
<organism evidence="5">
    <name type="scientific">bioreactor metagenome</name>
    <dbReference type="NCBI Taxonomy" id="1076179"/>
    <lineage>
        <taxon>unclassified sequences</taxon>
        <taxon>metagenomes</taxon>
        <taxon>ecological metagenomes</taxon>
    </lineage>
</organism>
<accession>A0A645BYE8</accession>
<keyword evidence="3 5" id="KW-0808">Transferase</keyword>
<evidence type="ECO:0000256" key="1">
    <source>
        <dbReference type="ARBA" id="ARBA00001933"/>
    </source>
</evidence>
<comment type="caution">
    <text evidence="5">The sequence shown here is derived from an EMBL/GenBank/DDBJ whole genome shotgun (WGS) entry which is preliminary data.</text>
</comment>
<dbReference type="AlphaFoldDB" id="A0A645BYE8"/>
<reference evidence="5" key="1">
    <citation type="submission" date="2019-08" db="EMBL/GenBank/DDBJ databases">
        <authorList>
            <person name="Kucharzyk K."/>
            <person name="Murdoch R.W."/>
            <person name="Higgins S."/>
            <person name="Loffler F."/>
        </authorList>
    </citation>
    <scope>NUCLEOTIDE SEQUENCE</scope>
</reference>
<dbReference type="Gene3D" id="3.90.1150.10">
    <property type="entry name" value="Aspartate Aminotransferase, domain 1"/>
    <property type="match status" value="1"/>
</dbReference>
<dbReference type="InterPro" id="IPR015422">
    <property type="entry name" value="PyrdxlP-dep_Trfase_small"/>
</dbReference>
<gene>
    <name evidence="5" type="primary">patA_56</name>
    <name evidence="5" type="ORF">SDC9_117485</name>
</gene>
<dbReference type="Pfam" id="PF00202">
    <property type="entry name" value="Aminotran_3"/>
    <property type="match status" value="1"/>
</dbReference>
<dbReference type="GO" id="GO:0042802">
    <property type="term" value="F:identical protein binding"/>
    <property type="evidence" value="ECO:0007669"/>
    <property type="project" value="TreeGrafter"/>
</dbReference>
<comment type="cofactor">
    <cofactor evidence="1">
        <name>pyridoxal 5'-phosphate</name>
        <dbReference type="ChEBI" id="CHEBI:597326"/>
    </cofactor>
</comment>
<dbReference type="FunFam" id="3.40.640.10:FF:000004">
    <property type="entry name" value="Acetylornithine aminotransferase"/>
    <property type="match status" value="1"/>
</dbReference>
<protein>
    <submittedName>
        <fullName evidence="5">Putrescine aminotransferase</fullName>
        <ecNumber evidence="5">2.6.1.82</ecNumber>
    </submittedName>
</protein>
<sequence>MADNLPGELKSVYYVNSGSEANEVALKLAKRATGRVEMISCKNSYHGSTHGVLSIMGSEFFKSSFRPLLPGVSHIDFNNEEQLSTITERTACVIVEPVQAEAGVIIPQNNYLSKLRARCTETGTLLIFDEIQTGFGRTGSLFAMNKYGVVPDIVTFAKALGGGMPLGAVVASTELMKCFTFNPVLGHITTFGGHPVSCAAALAALKILLRESWIEDVEAKAKVFIDAISNHPKVAEIRHSGLLIAVDLGKEEYASRILQLLLDEGIMSDWFLFNPTSFRIAPPLCITKEEAIDASEKILNALNKL</sequence>
<keyword evidence="4" id="KW-0663">Pyridoxal phosphate</keyword>
<dbReference type="PANTHER" id="PTHR11986:SF79">
    <property type="entry name" value="ACETYLORNITHINE AMINOTRANSFERASE, MITOCHONDRIAL"/>
    <property type="match status" value="1"/>
</dbReference>
<dbReference type="InterPro" id="IPR015424">
    <property type="entry name" value="PyrdxlP-dep_Trfase"/>
</dbReference>
<evidence type="ECO:0000256" key="2">
    <source>
        <dbReference type="ARBA" id="ARBA00022576"/>
    </source>
</evidence>